<organism evidence="1">
    <name type="scientific">marine sediment metagenome</name>
    <dbReference type="NCBI Taxonomy" id="412755"/>
    <lineage>
        <taxon>unclassified sequences</taxon>
        <taxon>metagenomes</taxon>
        <taxon>ecological metagenomes</taxon>
    </lineage>
</organism>
<dbReference type="EMBL" id="LAZR01003950">
    <property type="protein sequence ID" value="KKN13188.1"/>
    <property type="molecule type" value="Genomic_DNA"/>
</dbReference>
<proteinExistence type="predicted"/>
<protein>
    <submittedName>
        <fullName evidence="1">Uncharacterized protein</fullName>
    </submittedName>
</protein>
<gene>
    <name evidence="1" type="ORF">LCGC14_1008860</name>
</gene>
<accession>A0A0F9R6Y6</accession>
<dbReference type="AlphaFoldDB" id="A0A0F9R6Y6"/>
<sequence>MVKYIDLLQNEVQSGDVLLELRMGHYRGCDYEYPMKLWEMPERFDGHGYLYSIDGSRHLFAWADVGSALKIDMSLMPEGFEYSFKHGMSDVWSKIKEGTLLELIENSNWKNLEIKKEQVDRFEFLKTLEINSIDDIKANIEELRKGGYIPPEIVSKVLKIGGVGRTPVHNGEIGIAGMHDDFKFVAIIESMD</sequence>
<reference evidence="1" key="1">
    <citation type="journal article" date="2015" name="Nature">
        <title>Complex archaea that bridge the gap between prokaryotes and eukaryotes.</title>
        <authorList>
            <person name="Spang A."/>
            <person name="Saw J.H."/>
            <person name="Jorgensen S.L."/>
            <person name="Zaremba-Niedzwiedzka K."/>
            <person name="Martijn J."/>
            <person name="Lind A.E."/>
            <person name="van Eijk R."/>
            <person name="Schleper C."/>
            <person name="Guy L."/>
            <person name="Ettema T.J."/>
        </authorList>
    </citation>
    <scope>NUCLEOTIDE SEQUENCE</scope>
</reference>
<comment type="caution">
    <text evidence="1">The sequence shown here is derived from an EMBL/GenBank/DDBJ whole genome shotgun (WGS) entry which is preliminary data.</text>
</comment>
<evidence type="ECO:0000313" key="1">
    <source>
        <dbReference type="EMBL" id="KKN13188.1"/>
    </source>
</evidence>
<name>A0A0F9R6Y6_9ZZZZ</name>